<dbReference type="RefSeq" id="WP_273614922.1">
    <property type="nucleotide sequence ID" value="NZ_CP117416.1"/>
</dbReference>
<dbReference type="InterPro" id="IPR036890">
    <property type="entry name" value="HATPase_C_sf"/>
</dbReference>
<keyword evidence="1" id="KW-0547">Nucleotide-binding</keyword>
<dbReference type="AlphaFoldDB" id="A0AAX3M3F7"/>
<keyword evidence="2" id="KW-1185">Reference proteome</keyword>
<dbReference type="Gene3D" id="3.30.565.10">
    <property type="entry name" value="Histidine kinase-like ATPase, C-terminal domain"/>
    <property type="match status" value="1"/>
</dbReference>
<reference evidence="1 2" key="1">
    <citation type="submission" date="2023-02" db="EMBL/GenBank/DDBJ databases">
        <title>Genome sequence of Paenibacillus kyungheensis KACC 18744.</title>
        <authorList>
            <person name="Kim S."/>
            <person name="Heo J."/>
            <person name="Kwon S.-W."/>
        </authorList>
    </citation>
    <scope>NUCLEOTIDE SEQUENCE [LARGE SCALE GENOMIC DNA]</scope>
    <source>
        <strain evidence="1 2">KACC 18744</strain>
    </source>
</reference>
<proteinExistence type="predicted"/>
<dbReference type="NCBIfam" id="NF047352">
    <property type="entry name" value="P_loop_sacsin"/>
    <property type="match status" value="1"/>
</dbReference>
<keyword evidence="1" id="KW-0067">ATP-binding</keyword>
<dbReference type="KEGG" id="pka:PQ456_03770"/>
<evidence type="ECO:0000313" key="2">
    <source>
        <dbReference type="Proteomes" id="UP001220509"/>
    </source>
</evidence>
<organism evidence="1 2">
    <name type="scientific">Paenibacillus kyungheensis</name>
    <dbReference type="NCBI Taxonomy" id="1452732"/>
    <lineage>
        <taxon>Bacteria</taxon>
        <taxon>Bacillati</taxon>
        <taxon>Bacillota</taxon>
        <taxon>Bacilli</taxon>
        <taxon>Bacillales</taxon>
        <taxon>Paenibacillaceae</taxon>
        <taxon>Paenibacillus</taxon>
    </lineage>
</organism>
<name>A0AAX3M3F7_9BACL</name>
<protein>
    <submittedName>
        <fullName evidence="1">ATP-binding protein</fullName>
    </submittedName>
</protein>
<accession>A0AAX3M3F7</accession>
<dbReference type="Proteomes" id="UP001220509">
    <property type="component" value="Chromosome"/>
</dbReference>
<evidence type="ECO:0000313" key="1">
    <source>
        <dbReference type="EMBL" id="WCT56650.1"/>
    </source>
</evidence>
<dbReference type="EMBL" id="CP117416">
    <property type="protein sequence ID" value="WCT56650.1"/>
    <property type="molecule type" value="Genomic_DNA"/>
</dbReference>
<dbReference type="GO" id="GO:0005524">
    <property type="term" value="F:ATP binding"/>
    <property type="evidence" value="ECO:0007669"/>
    <property type="project" value="UniProtKB-KW"/>
</dbReference>
<sequence length="1035" mass="119911">MTFREKIQQLRKGASEAQSATKIIDKLKALKDSNGSDTSYRWIWELIQNAKDVVNASGLVDIEIKFSEVNKTIEFNHNGRLFTTENIVFLIEQVSTKERSLTAENKKKSTGKFGTGFLTTHLLSEKVHVYGYLQDDNEPPRSFETLLDRTGQDKTTIMKAISDSCDMLDTGKECSIDESQMNTRFVYELNEVGIETAKLGLKNLLISIPYVFAFVPELNSITFSMDDYKKVIQKGQEVAVKLESANATQVQILTSKGENTTSENRYVFVKSNNEVSIAVEIKKNDKGEKHLIEPHKELPRIFCDFPLLGTHDFSFPVVVNSPLFNPTEPRDGVPLIHSERSGGDSEENRNRIIQAINVYNDMLDYFAKEGYKDLYNIVKISAQPEKNWLDSDWVEKVLIHPIKEHIKTTTFIHNSSDEVCSLYDVWDTPIIFIMKDETPEYRSKVWELSNMLMPKNMTRKDEIENWYNSLWVECRNFGIVDLIKEVEECGNLVNLSTRLGYDSIKWLNDLIVLLYHNSSKYIAELGRHPSILPNQYGDFLPLDRIHAENNIGETYKDIALIAGVNFRERLLDNRVSKDHLQGLQEINLKDVFNELIQDHINQETKLEFYKAIINLRASKNEKQNEFVEIANYLYQGCFDRYTEVRYFNERLLSDALKFWREKICIDLNDCTSISSVMEQYDFQNEREVAEWISKLVNHFRICEHESLLDKYAILPNQNGYFMHMSEIFLDDGSVNEILKDAAMYSDNDIRKKMLFKGIALDLPLNRIISLESVAPAITAYVRNNNKFIRTQNSEFRETFRNTCAWIRNNRKDSKVSKYFKELIENLHWFYDDEEIAESMAKSERYDEVLKKYNVADVNELANILASQSSVGSETISISIELLAQWGISSEAELQKALSKNVFGSAQIHYSKSDPMLFSYVKDILNRSRTNIVNFLDEHDDYEFDKDNLQLIKNTANTIFRVRKLGQEIYIIARPSDFEQIILYYDTEIDLLDFDKDCELWVENEADPTPKKITLGRILKLTGVNKIPLRSLKNND</sequence>
<dbReference type="SUPFAM" id="SSF55874">
    <property type="entry name" value="ATPase domain of HSP90 chaperone/DNA topoisomerase II/histidine kinase"/>
    <property type="match status" value="1"/>
</dbReference>
<gene>
    <name evidence="1" type="ORF">PQ456_03770</name>
</gene>